<dbReference type="Pfam" id="PF07045">
    <property type="entry name" value="DUF1330"/>
    <property type="match status" value="1"/>
</dbReference>
<dbReference type="RefSeq" id="WP_209355512.1">
    <property type="nucleotide sequence ID" value="NZ_CP060010.1"/>
</dbReference>
<dbReference type="EMBL" id="CP060010">
    <property type="protein sequence ID" value="QTN34826.1"/>
    <property type="molecule type" value="Genomic_DNA"/>
</dbReference>
<dbReference type="SUPFAM" id="SSF54909">
    <property type="entry name" value="Dimeric alpha+beta barrel"/>
    <property type="match status" value="1"/>
</dbReference>
<sequence length="111" mass="12190">MTVTVVALVSVNEDEPFALGEYFRITGPLLERAGAEIVKRFTVNEVVVGHRPAKTVMIVKYPDRAAVESVFGSPEYQSVKKIRDQAFSEYHVSIASDEDSEAEEVAAIDTA</sequence>
<dbReference type="InterPro" id="IPR010753">
    <property type="entry name" value="DUF1330"/>
</dbReference>
<dbReference type="Proteomes" id="UP000665026">
    <property type="component" value="Chromosome"/>
</dbReference>
<dbReference type="InterPro" id="IPR011008">
    <property type="entry name" value="Dimeric_a/b-barrel"/>
</dbReference>
<feature type="domain" description="DUF1330" evidence="1">
    <location>
        <begin position="7"/>
        <end position="88"/>
    </location>
</feature>
<name>A0A975I7H1_9RHOB</name>
<dbReference type="AlphaFoldDB" id="A0A975I7H1"/>
<accession>A0A975I7H1</accession>
<dbReference type="KEGG" id="cact:HZ995_09950"/>
<reference evidence="2" key="1">
    <citation type="submission" date="2020-07" db="EMBL/GenBank/DDBJ databases">
        <title>Genome sequences of bacteria associated with the marine, planktonic diatom Thalassiosira profunda strain ECT2AJA-044.</title>
        <authorList>
            <person name="Gargas C.B."/>
            <person name="Roberts W.R."/>
            <person name="Alverson A.J."/>
        </authorList>
    </citation>
    <scope>NUCLEOTIDE SEQUENCE</scope>
    <source>
        <strain evidence="2">ECT2AJA-044</strain>
    </source>
</reference>
<evidence type="ECO:0000313" key="3">
    <source>
        <dbReference type="Proteomes" id="UP000665026"/>
    </source>
</evidence>
<proteinExistence type="predicted"/>
<evidence type="ECO:0000259" key="1">
    <source>
        <dbReference type="Pfam" id="PF07045"/>
    </source>
</evidence>
<gene>
    <name evidence="2" type="ORF">HZ995_09950</name>
</gene>
<evidence type="ECO:0000313" key="2">
    <source>
        <dbReference type="EMBL" id="QTN34826.1"/>
    </source>
</evidence>
<dbReference type="Gene3D" id="3.30.70.100">
    <property type="match status" value="1"/>
</dbReference>
<organism evidence="2 3">
    <name type="scientific">Cognatishimia activa</name>
    <dbReference type="NCBI Taxonomy" id="1715691"/>
    <lineage>
        <taxon>Bacteria</taxon>
        <taxon>Pseudomonadati</taxon>
        <taxon>Pseudomonadota</taxon>
        <taxon>Alphaproteobacteria</taxon>
        <taxon>Rhodobacterales</taxon>
        <taxon>Paracoccaceae</taxon>
        <taxon>Cognatishimia</taxon>
    </lineage>
</organism>
<protein>
    <submittedName>
        <fullName evidence="2">DUF1330 domain-containing protein</fullName>
    </submittedName>
</protein>